<gene>
    <name evidence="1" type="ORF">Ataiwa_17930</name>
</gene>
<evidence type="ECO:0000313" key="1">
    <source>
        <dbReference type="EMBL" id="GMQ33521.1"/>
    </source>
</evidence>
<dbReference type="Proteomes" id="UP001307705">
    <property type="component" value="Unassembled WGS sequence"/>
</dbReference>
<sequence length="71" mass="8578">MDFVLRYNEMLDELDQTMDSVYREIIFRYRFLDPHDLVGPDISFSSEDEMLRHLATMIWIDHVEGDPINRN</sequence>
<organism evidence="1 2">
    <name type="scientific">Algoriphagus taiwanensis</name>
    <dbReference type="NCBI Taxonomy" id="1445656"/>
    <lineage>
        <taxon>Bacteria</taxon>
        <taxon>Pseudomonadati</taxon>
        <taxon>Bacteroidota</taxon>
        <taxon>Cytophagia</taxon>
        <taxon>Cytophagales</taxon>
        <taxon>Cyclobacteriaceae</taxon>
        <taxon>Algoriphagus</taxon>
    </lineage>
</organism>
<name>A0ABQ6Q003_9BACT</name>
<accession>A0ABQ6Q003</accession>
<evidence type="ECO:0000313" key="2">
    <source>
        <dbReference type="Proteomes" id="UP001307705"/>
    </source>
</evidence>
<keyword evidence="2" id="KW-1185">Reference proteome</keyword>
<reference evidence="1 2" key="1">
    <citation type="submission" date="2023-08" db="EMBL/GenBank/DDBJ databases">
        <title>Draft genome sequence of Algoriphagus taiwanensis.</title>
        <authorList>
            <person name="Takatani N."/>
            <person name="Hosokawa M."/>
            <person name="Sawabe T."/>
        </authorList>
    </citation>
    <scope>NUCLEOTIDE SEQUENCE [LARGE SCALE GENOMIC DNA]</scope>
    <source>
        <strain evidence="1 2">JCM 19755</strain>
    </source>
</reference>
<comment type="caution">
    <text evidence="1">The sequence shown here is derived from an EMBL/GenBank/DDBJ whole genome shotgun (WGS) entry which is preliminary data.</text>
</comment>
<dbReference type="EMBL" id="BTPE01000005">
    <property type="protein sequence ID" value="GMQ33521.1"/>
    <property type="molecule type" value="Genomic_DNA"/>
</dbReference>
<proteinExistence type="predicted"/>
<protein>
    <submittedName>
        <fullName evidence="1">Uncharacterized protein</fullName>
    </submittedName>
</protein>